<dbReference type="InterPro" id="IPR016039">
    <property type="entry name" value="Thiolase-like"/>
</dbReference>
<accession>A0A975Q2H1</accession>
<dbReference type="EMBL" id="CP073910">
    <property type="protein sequence ID" value="QUT06849.1"/>
    <property type="molecule type" value="Genomic_DNA"/>
</dbReference>
<dbReference type="CDD" id="cd00829">
    <property type="entry name" value="SCP-x_thiolase"/>
    <property type="match status" value="1"/>
</dbReference>
<dbReference type="SUPFAM" id="SSF53901">
    <property type="entry name" value="Thiolase-like"/>
    <property type="match status" value="2"/>
</dbReference>
<reference evidence="2" key="1">
    <citation type="submission" date="2021-04" db="EMBL/GenBank/DDBJ databases">
        <title>Isolation of p-tert-butylphenol degrading bacteria Sphingobium phenoxybenzoativorans Tas13 from active sludge.</title>
        <authorList>
            <person name="Li Y."/>
        </authorList>
    </citation>
    <scope>NUCLEOTIDE SEQUENCE</scope>
    <source>
        <strain evidence="2">Tas13</strain>
    </source>
</reference>
<gene>
    <name evidence="2" type="ORF">KFK14_05255</name>
</gene>
<proteinExistence type="predicted"/>
<dbReference type="GO" id="GO:0003988">
    <property type="term" value="F:acetyl-CoA C-acyltransferase activity"/>
    <property type="evidence" value="ECO:0007669"/>
    <property type="project" value="UniProtKB-ARBA"/>
</dbReference>
<dbReference type="Gene3D" id="3.40.47.10">
    <property type="match status" value="1"/>
</dbReference>
<evidence type="ECO:0000313" key="3">
    <source>
        <dbReference type="Proteomes" id="UP000681425"/>
    </source>
</evidence>
<dbReference type="PANTHER" id="PTHR42870:SF1">
    <property type="entry name" value="NON-SPECIFIC LIPID-TRANSFER PROTEIN-LIKE 2"/>
    <property type="match status" value="1"/>
</dbReference>
<keyword evidence="3" id="KW-1185">Reference proteome</keyword>
<name>A0A975Q2H1_9SPHN</name>
<dbReference type="InterPro" id="IPR055140">
    <property type="entry name" value="Thiolase_C_2"/>
</dbReference>
<dbReference type="Proteomes" id="UP000681425">
    <property type="component" value="Chromosome"/>
</dbReference>
<dbReference type="InterPro" id="IPR002155">
    <property type="entry name" value="Thiolase"/>
</dbReference>
<organism evidence="2 3">
    <name type="scientific">Sphingobium phenoxybenzoativorans</name>
    <dbReference type="NCBI Taxonomy" id="1592790"/>
    <lineage>
        <taxon>Bacteria</taxon>
        <taxon>Pseudomonadati</taxon>
        <taxon>Pseudomonadota</taxon>
        <taxon>Alphaproteobacteria</taxon>
        <taxon>Sphingomonadales</taxon>
        <taxon>Sphingomonadaceae</taxon>
        <taxon>Sphingobium</taxon>
    </lineage>
</organism>
<dbReference type="KEGG" id="spph:KFK14_05255"/>
<feature type="domain" description="Thiolase C-terminal" evidence="1">
    <location>
        <begin position="263"/>
        <end position="382"/>
    </location>
</feature>
<protein>
    <submittedName>
        <fullName evidence="2">Acetyl-CoA acetyltransferase</fullName>
    </submittedName>
</protein>
<dbReference type="Pfam" id="PF22691">
    <property type="entry name" value="Thiolase_C_1"/>
    <property type="match status" value="1"/>
</dbReference>
<evidence type="ECO:0000313" key="2">
    <source>
        <dbReference type="EMBL" id="QUT06849.1"/>
    </source>
</evidence>
<dbReference type="RefSeq" id="WP_212610139.1">
    <property type="nucleotide sequence ID" value="NZ_CP073910.1"/>
</dbReference>
<evidence type="ECO:0000259" key="1">
    <source>
        <dbReference type="Pfam" id="PF22691"/>
    </source>
</evidence>
<dbReference type="AlphaFoldDB" id="A0A975Q2H1"/>
<sequence length="392" mass="41087">MGSNGAAPVAIVGVGETRYTKWGGITDKSQFELACEAILNALADAGLSPKDVDGFASYSNDANEANLMQVALGIPLMRYTGMVWGGGGGGSCGAVSLGVSAIRSGQARTVVAYRGLAQGQTRRFGKANAARVHNNFTMPFGLLAPPQMLALIVQRHMHLYGTTSEHLAEVAISTRLNANRNPRAVMHDRLLTIEDYFASRMISDPLRLYDCCLESDGACAVVLTSGDHARDLRKQPVTVLAAGQGSGPGWGSGPLGSHNMPNEDYATTNSVALAKELFEHAGVTPADIDVAQIYDHFSGMVIIALEDYGFCPRGSGGDFVADGNIRWEGGSLPINTAGGNHSEAYIHGFNHIAEGVRQLRGESTSQVADAKLCLVTGGLGVAPTTGLILGKA</sequence>
<dbReference type="PANTHER" id="PTHR42870">
    <property type="entry name" value="ACETYL-COA C-ACETYLTRANSFERASE"/>
    <property type="match status" value="1"/>
</dbReference>
<dbReference type="PIRSF" id="PIRSF000429">
    <property type="entry name" value="Ac-CoA_Ac_transf"/>
    <property type="match status" value="1"/>
</dbReference>